<dbReference type="OrthoDB" id="2394218at2759"/>
<accession>A0A4S8RFW4</accession>
<protein>
    <submittedName>
        <fullName evidence="1">Uncharacterized protein</fullName>
    </submittedName>
</protein>
<sequence length="91" mass="10253">MLSGGLGSSPYLLKRVRSRLSNNVGPTPLNIEVLLSDEPQLSVCRGLVLDRLQKVTENRHVLTSRVCPKSCRGMRQEIRQEKPRPHPRAIL</sequence>
<evidence type="ECO:0000313" key="2">
    <source>
        <dbReference type="Proteomes" id="UP000308671"/>
    </source>
</evidence>
<gene>
    <name evidence="1" type="ORF">BGAL_0007g00460</name>
</gene>
<name>A0A4S8RFW4_9HELO</name>
<dbReference type="AlphaFoldDB" id="A0A4S8RFW4"/>
<evidence type="ECO:0000313" key="1">
    <source>
        <dbReference type="EMBL" id="THV55515.1"/>
    </source>
</evidence>
<reference evidence="1 2" key="1">
    <citation type="submission" date="2017-12" db="EMBL/GenBank/DDBJ databases">
        <title>Comparative genomics of Botrytis spp.</title>
        <authorList>
            <person name="Valero-Jimenez C.A."/>
            <person name="Tapia P."/>
            <person name="Veloso J."/>
            <person name="Silva-Moreno E."/>
            <person name="Staats M."/>
            <person name="Valdes J.H."/>
            <person name="Van Kan J.A.L."/>
        </authorList>
    </citation>
    <scope>NUCLEOTIDE SEQUENCE [LARGE SCALE GENOMIC DNA]</scope>
    <source>
        <strain evidence="1 2">MUCL435</strain>
    </source>
</reference>
<keyword evidence="2" id="KW-1185">Reference proteome</keyword>
<dbReference type="Proteomes" id="UP000308671">
    <property type="component" value="Unassembled WGS sequence"/>
</dbReference>
<organism evidence="1 2">
    <name type="scientific">Botrytis galanthina</name>
    <dbReference type="NCBI Taxonomy" id="278940"/>
    <lineage>
        <taxon>Eukaryota</taxon>
        <taxon>Fungi</taxon>
        <taxon>Dikarya</taxon>
        <taxon>Ascomycota</taxon>
        <taxon>Pezizomycotina</taxon>
        <taxon>Leotiomycetes</taxon>
        <taxon>Helotiales</taxon>
        <taxon>Sclerotiniaceae</taxon>
        <taxon>Botrytis</taxon>
    </lineage>
</organism>
<comment type="caution">
    <text evidence="1">The sequence shown here is derived from an EMBL/GenBank/DDBJ whole genome shotgun (WGS) entry which is preliminary data.</text>
</comment>
<dbReference type="EMBL" id="PQXL01000007">
    <property type="protein sequence ID" value="THV55515.1"/>
    <property type="molecule type" value="Genomic_DNA"/>
</dbReference>
<proteinExistence type="predicted"/>